<comment type="caution">
    <text evidence="1">The sequence shown here is derived from an EMBL/GenBank/DDBJ whole genome shotgun (WGS) entry which is preliminary data.</text>
</comment>
<proteinExistence type="predicted"/>
<organism evidence="1 2">
    <name type="scientific">Bacillus altitudinis</name>
    <dbReference type="NCBI Taxonomy" id="293387"/>
    <lineage>
        <taxon>Bacteria</taxon>
        <taxon>Bacillati</taxon>
        <taxon>Bacillota</taxon>
        <taxon>Bacilli</taxon>
        <taxon>Bacillales</taxon>
        <taxon>Bacillaceae</taxon>
        <taxon>Bacillus</taxon>
    </lineage>
</organism>
<name>A0ABV1SAI9_BACAB</name>
<gene>
    <name evidence="1" type="ORF">ABQG71_20650</name>
</gene>
<dbReference type="Proteomes" id="UP001467674">
    <property type="component" value="Unassembled WGS sequence"/>
</dbReference>
<evidence type="ECO:0008006" key="3">
    <source>
        <dbReference type="Google" id="ProtNLM"/>
    </source>
</evidence>
<reference evidence="1 2" key="1">
    <citation type="submission" date="2024-06" db="EMBL/GenBank/DDBJ databases">
        <title>Construction of an artificial bacterial consortium using nitrogen cycle bacteria from Cuatro Cienegas Basin and a mangrove forest.</title>
        <authorList>
            <person name="Aguilera-Najera D."/>
            <person name="Marquez-Cianci L."/>
            <person name="Martinez-Perez E."/>
            <person name="Rosas-Barrera M."/>
            <person name="Rodriguez-Cruz U.E."/>
            <person name="Tapia-Lopez R."/>
            <person name="Eguiarte L.E."/>
            <person name="Souza-Saldivar V."/>
        </authorList>
    </citation>
    <scope>NUCLEOTIDE SEQUENCE [LARGE SCALE GENOMIC DNA]</scope>
    <source>
        <strain evidence="1 2">S14-15</strain>
    </source>
</reference>
<dbReference type="EMBL" id="JBEOME010000019">
    <property type="protein sequence ID" value="MER3123572.1"/>
    <property type="molecule type" value="Genomic_DNA"/>
</dbReference>
<keyword evidence="2" id="KW-1185">Reference proteome</keyword>
<protein>
    <recommendedName>
        <fullName evidence="3">Immunity protein 63 domain-containing protein</fullName>
    </recommendedName>
</protein>
<dbReference type="RefSeq" id="WP_171465403.1">
    <property type="nucleotide sequence ID" value="NZ_JBEOME010000019.1"/>
</dbReference>
<evidence type="ECO:0000313" key="2">
    <source>
        <dbReference type="Proteomes" id="UP001467674"/>
    </source>
</evidence>
<sequence>MSAEYYVLKQQIRNNFRDFSISGSTGGECVYEYGICHKDEEEILIVTNINHGVMRYIVCYVYWQIENKIPKDKRSEAIKEIINLTFPIEKKKRLSLPERCNILEELLEVYVKHRITIENELKMHEALNENIKKIMREC</sequence>
<accession>A0ABV1SAI9</accession>
<evidence type="ECO:0000313" key="1">
    <source>
        <dbReference type="EMBL" id="MER3123572.1"/>
    </source>
</evidence>